<keyword evidence="4" id="KW-0862">Zinc</keyword>
<sequence length="475" mass="52996">MNGKWAVVSLTAKLIRQNFQLRKVTLCSAPIDGPSTGANMADAIRPVLRSFGIEDKVTCIVTDEGSAMQSAIRNLELPRESCAIHKLQNCVRDAMPDDRTKQPAQRSINDLVTKCRKIVKHFHKSVKASDEWRSCCNFLGQQSESRLVQCVKTRWDSQLTMLESCQLQAEVVKLYCSRYAMKPNPLTCHESVAWLPSYVKLAATTAPEESEVRTMASVILKSLENRFENILSGQSKLHVVSTMLDPHYRDFGFRSNADTLRSVRKILLNAMCENEDNYQRQQRQRTAASNLPTNFGSAASSAENASATASTRTQDDEASNKSTSSSSSGESNDTLPMETEFASASERRRAATVDLEAFDSWSPNVASATPTLTIELTREQAQKEISVYFQEPLLSRPADPKAQTVATLKWWAQNNFSYPRLAALARRYLCITPSSADSERLFSAENLIVTEKRNRLSPESAQRLLFIDTNIGSDL</sequence>
<accession>A0A1I8J0Q7</accession>
<protein>
    <submittedName>
        <fullName evidence="9">Dimer_Tnp_hAT domain-containing protein</fullName>
    </submittedName>
</protein>
<feature type="region of interest" description="Disordered" evidence="6">
    <location>
        <begin position="278"/>
        <end position="346"/>
    </location>
</feature>
<feature type="compositionally biased region" description="Low complexity" evidence="6">
    <location>
        <begin position="320"/>
        <end position="331"/>
    </location>
</feature>
<evidence type="ECO:0000256" key="1">
    <source>
        <dbReference type="ARBA" id="ARBA00004123"/>
    </source>
</evidence>
<evidence type="ECO:0000256" key="5">
    <source>
        <dbReference type="ARBA" id="ARBA00023242"/>
    </source>
</evidence>
<proteinExistence type="predicted"/>
<dbReference type="GO" id="GO:0005634">
    <property type="term" value="C:nucleus"/>
    <property type="evidence" value="ECO:0007669"/>
    <property type="project" value="UniProtKB-SubCell"/>
</dbReference>
<keyword evidence="2" id="KW-0479">Metal-binding</keyword>
<evidence type="ECO:0000259" key="7">
    <source>
        <dbReference type="Pfam" id="PF05699"/>
    </source>
</evidence>
<organism evidence="8 9">
    <name type="scientific">Macrostomum lignano</name>
    <dbReference type="NCBI Taxonomy" id="282301"/>
    <lineage>
        <taxon>Eukaryota</taxon>
        <taxon>Metazoa</taxon>
        <taxon>Spiralia</taxon>
        <taxon>Lophotrochozoa</taxon>
        <taxon>Platyhelminthes</taxon>
        <taxon>Rhabditophora</taxon>
        <taxon>Macrostomorpha</taxon>
        <taxon>Macrostomida</taxon>
        <taxon>Macrostomidae</taxon>
        <taxon>Macrostomum</taxon>
    </lineage>
</organism>
<comment type="subcellular location">
    <subcellularLocation>
        <location evidence="1">Nucleus</location>
    </subcellularLocation>
</comment>
<dbReference type="PANTHER" id="PTHR46481">
    <property type="entry name" value="ZINC FINGER BED DOMAIN-CONTAINING PROTEIN 4"/>
    <property type="match status" value="1"/>
</dbReference>
<dbReference type="InterPro" id="IPR052035">
    <property type="entry name" value="ZnF_BED_domain_contain"/>
</dbReference>
<dbReference type="Proteomes" id="UP000095280">
    <property type="component" value="Unplaced"/>
</dbReference>
<evidence type="ECO:0000256" key="6">
    <source>
        <dbReference type="SAM" id="MobiDB-lite"/>
    </source>
</evidence>
<keyword evidence="5" id="KW-0539">Nucleus</keyword>
<keyword evidence="3" id="KW-0863">Zinc-finger</keyword>
<feature type="compositionally biased region" description="Low complexity" evidence="6">
    <location>
        <begin position="297"/>
        <end position="310"/>
    </location>
</feature>
<feature type="compositionally biased region" description="Polar residues" evidence="6">
    <location>
        <begin position="279"/>
        <end position="296"/>
    </location>
</feature>
<evidence type="ECO:0000256" key="3">
    <source>
        <dbReference type="ARBA" id="ARBA00022771"/>
    </source>
</evidence>
<dbReference type="SUPFAM" id="SSF53098">
    <property type="entry name" value="Ribonuclease H-like"/>
    <property type="match status" value="1"/>
</dbReference>
<evidence type="ECO:0000256" key="2">
    <source>
        <dbReference type="ARBA" id="ARBA00022723"/>
    </source>
</evidence>
<dbReference type="InterPro" id="IPR008906">
    <property type="entry name" value="HATC_C_dom"/>
</dbReference>
<feature type="domain" description="HAT C-terminal dimerisation" evidence="7">
    <location>
        <begin position="384"/>
        <end position="470"/>
    </location>
</feature>
<dbReference type="GO" id="GO:0008270">
    <property type="term" value="F:zinc ion binding"/>
    <property type="evidence" value="ECO:0007669"/>
    <property type="project" value="UniProtKB-KW"/>
</dbReference>
<dbReference type="AlphaFoldDB" id="A0A1I8J0Q7"/>
<keyword evidence="8" id="KW-1185">Reference proteome</keyword>
<evidence type="ECO:0000313" key="9">
    <source>
        <dbReference type="WBParaSite" id="maker-uti_cns_0045489-snap-gene-0.46-mRNA-1"/>
    </source>
</evidence>
<name>A0A1I8J0Q7_9PLAT</name>
<dbReference type="Pfam" id="PF05699">
    <property type="entry name" value="Dimer_Tnp_hAT"/>
    <property type="match status" value="1"/>
</dbReference>
<dbReference type="PANTHER" id="PTHR46481:SF10">
    <property type="entry name" value="ZINC FINGER BED DOMAIN-CONTAINING PROTEIN 39"/>
    <property type="match status" value="1"/>
</dbReference>
<dbReference type="InterPro" id="IPR012337">
    <property type="entry name" value="RNaseH-like_sf"/>
</dbReference>
<evidence type="ECO:0000313" key="8">
    <source>
        <dbReference type="Proteomes" id="UP000095280"/>
    </source>
</evidence>
<reference evidence="9" key="1">
    <citation type="submission" date="2016-11" db="UniProtKB">
        <authorList>
            <consortium name="WormBaseParasite"/>
        </authorList>
    </citation>
    <scope>IDENTIFICATION</scope>
</reference>
<dbReference type="GO" id="GO:0046983">
    <property type="term" value="F:protein dimerization activity"/>
    <property type="evidence" value="ECO:0007669"/>
    <property type="project" value="InterPro"/>
</dbReference>
<evidence type="ECO:0000256" key="4">
    <source>
        <dbReference type="ARBA" id="ARBA00022833"/>
    </source>
</evidence>
<dbReference type="WBParaSite" id="maker-uti_cns_0045489-snap-gene-0.46-mRNA-1">
    <property type="protein sequence ID" value="maker-uti_cns_0045489-snap-gene-0.46-mRNA-1"/>
    <property type="gene ID" value="maker-uti_cns_0045489-snap-gene-0.46"/>
</dbReference>